<dbReference type="PANTHER" id="PTHR15827">
    <property type="entry name" value="CYCLIN-DEPENDENT KINASE 2-INTERACTING PROTEIN"/>
    <property type="match status" value="1"/>
</dbReference>
<name>A0A8T0IU91_CERPU</name>
<organism evidence="1 2">
    <name type="scientific">Ceratodon purpureus</name>
    <name type="common">Fire moss</name>
    <name type="synonym">Dicranum purpureum</name>
    <dbReference type="NCBI Taxonomy" id="3225"/>
    <lineage>
        <taxon>Eukaryota</taxon>
        <taxon>Viridiplantae</taxon>
        <taxon>Streptophyta</taxon>
        <taxon>Embryophyta</taxon>
        <taxon>Bryophyta</taxon>
        <taxon>Bryophytina</taxon>
        <taxon>Bryopsida</taxon>
        <taxon>Dicranidae</taxon>
        <taxon>Pseudoditrichales</taxon>
        <taxon>Ditrichaceae</taxon>
        <taxon>Ceratodon</taxon>
    </lineage>
</organism>
<dbReference type="EMBL" id="CM026422">
    <property type="protein sequence ID" value="KAG0586376.1"/>
    <property type="molecule type" value="Genomic_DNA"/>
</dbReference>
<evidence type="ECO:0000313" key="2">
    <source>
        <dbReference type="Proteomes" id="UP000822688"/>
    </source>
</evidence>
<evidence type="ECO:0000313" key="1">
    <source>
        <dbReference type="EMBL" id="KAG0586376.1"/>
    </source>
</evidence>
<comment type="caution">
    <text evidence="1">The sequence shown here is derived from an EMBL/GenBank/DDBJ whole genome shotgun (WGS) entry which is preliminary data.</text>
</comment>
<dbReference type="Proteomes" id="UP000822688">
    <property type="component" value="Chromosome 2"/>
</dbReference>
<accession>A0A8T0IU91</accession>
<dbReference type="AlphaFoldDB" id="A0A8T0IU91"/>
<gene>
    <name evidence="1" type="ORF">KC19_2G086000</name>
</gene>
<keyword evidence="2" id="KW-1185">Reference proteome</keyword>
<reference evidence="1" key="1">
    <citation type="submission" date="2020-06" db="EMBL/GenBank/DDBJ databases">
        <title>WGS assembly of Ceratodon purpureus strain R40.</title>
        <authorList>
            <person name="Carey S.B."/>
            <person name="Jenkins J."/>
            <person name="Shu S."/>
            <person name="Lovell J.T."/>
            <person name="Sreedasyam A."/>
            <person name="Maumus F."/>
            <person name="Tiley G.P."/>
            <person name="Fernandez-Pozo N."/>
            <person name="Barry K."/>
            <person name="Chen C."/>
            <person name="Wang M."/>
            <person name="Lipzen A."/>
            <person name="Daum C."/>
            <person name="Saski C.A."/>
            <person name="Payton A.C."/>
            <person name="Mcbreen J.C."/>
            <person name="Conrad R.E."/>
            <person name="Kollar L.M."/>
            <person name="Olsson S."/>
            <person name="Huttunen S."/>
            <person name="Landis J.B."/>
            <person name="Wickett N.J."/>
            <person name="Johnson M.G."/>
            <person name="Rensing S.A."/>
            <person name="Grimwood J."/>
            <person name="Schmutz J."/>
            <person name="Mcdaniel S.F."/>
        </authorList>
    </citation>
    <scope>NUCLEOTIDE SEQUENCE</scope>
    <source>
        <strain evidence="1">R40</strain>
    </source>
</reference>
<proteinExistence type="predicted"/>
<sequence>MQSPGSAGAARLWRPAAQRHVRNAWAAMHAERAAWASASAASFQTASALVNLALSRRFIATMDLGVLQDMDTICQKARAKMGRQQEGQVAQLLTKFDDQVKALSNMLQASKEMRAYRSEDGPLIMFSNEPSVEGDTGDGAGAPVFATLPISIFEKLAEEIVAMFETELKLKWLLTSEFRALVYPKAQPVIKFENIEGCDQFKSFSGTASRSGLPDLLAKSEFINLDWNQVGDILKVRSKEEVQRETYQVYLTALLIEVNIDKQRIEEIVAMINDEMTGRPAVSPA</sequence>
<protein>
    <submittedName>
        <fullName evidence="1">Uncharacterized protein</fullName>
    </submittedName>
</protein>
<dbReference type="PANTHER" id="PTHR15827:SF2">
    <property type="entry name" value="CYCLIN-DEPENDENT KINASE 2-INTERACTING PROTEIN"/>
    <property type="match status" value="1"/>
</dbReference>